<sequence length="78" mass="8914">MTQRELKIVGASAYQIRHLATTELAKLKQMTQLGNQQIIQAKIMKGQTRYLNKEVRQGDTGITNNYPRLLGRQGISYH</sequence>
<gene>
    <name evidence="1" type="ORF">EZS28_040279</name>
</gene>
<dbReference type="Proteomes" id="UP000324800">
    <property type="component" value="Unassembled WGS sequence"/>
</dbReference>
<dbReference type="EMBL" id="SNRW01021955">
    <property type="protein sequence ID" value="KAA6364194.1"/>
    <property type="molecule type" value="Genomic_DNA"/>
</dbReference>
<proteinExistence type="predicted"/>
<evidence type="ECO:0000313" key="2">
    <source>
        <dbReference type="Proteomes" id="UP000324800"/>
    </source>
</evidence>
<protein>
    <submittedName>
        <fullName evidence="1">Uncharacterized protein</fullName>
    </submittedName>
</protein>
<evidence type="ECO:0000313" key="1">
    <source>
        <dbReference type="EMBL" id="KAA6364194.1"/>
    </source>
</evidence>
<comment type="caution">
    <text evidence="1">The sequence shown here is derived from an EMBL/GenBank/DDBJ whole genome shotgun (WGS) entry which is preliminary data.</text>
</comment>
<accession>A0A5J4U1D6</accession>
<organism evidence="1 2">
    <name type="scientific">Streblomastix strix</name>
    <dbReference type="NCBI Taxonomy" id="222440"/>
    <lineage>
        <taxon>Eukaryota</taxon>
        <taxon>Metamonada</taxon>
        <taxon>Preaxostyla</taxon>
        <taxon>Oxymonadida</taxon>
        <taxon>Streblomastigidae</taxon>
        <taxon>Streblomastix</taxon>
    </lineage>
</organism>
<dbReference type="AlphaFoldDB" id="A0A5J4U1D6"/>
<name>A0A5J4U1D6_9EUKA</name>
<reference evidence="1 2" key="1">
    <citation type="submission" date="2019-03" db="EMBL/GenBank/DDBJ databases">
        <title>Single cell metagenomics reveals metabolic interactions within the superorganism composed of flagellate Streblomastix strix and complex community of Bacteroidetes bacteria on its surface.</title>
        <authorList>
            <person name="Treitli S.C."/>
            <person name="Kolisko M."/>
            <person name="Husnik F."/>
            <person name="Keeling P."/>
            <person name="Hampl V."/>
        </authorList>
    </citation>
    <scope>NUCLEOTIDE SEQUENCE [LARGE SCALE GENOMIC DNA]</scope>
    <source>
        <strain evidence="1">ST1C</strain>
    </source>
</reference>